<evidence type="ECO:0000313" key="3">
    <source>
        <dbReference type="Proteomes" id="UP001221366"/>
    </source>
</evidence>
<sequence length="200" mass="21970">MQYHTSHRQSLLKTAILWITFSIVPLALSAQNYKLNNGEGEVMVTGTSTLHDWEEVAEQKSGSITLDNTGDLPKINTLKFTVEAESLKSGKGAMDKNTYKALETKKHKQIVFELKSVKSISPVTSTSNKYKVVATGDLTIAGSTNVIELPFNLTLNNGTVLLEGKKALKMTDFNVDPPKALLGTITTGDDIEIHYNTVWK</sequence>
<dbReference type="EMBL" id="JARFVB010000016">
    <property type="protein sequence ID" value="MDF0717953.1"/>
    <property type="molecule type" value="Genomic_DNA"/>
</dbReference>
<keyword evidence="3" id="KW-1185">Reference proteome</keyword>
<evidence type="ECO:0000259" key="1">
    <source>
        <dbReference type="SMART" id="SM00867"/>
    </source>
</evidence>
<proteinExistence type="predicted"/>
<protein>
    <submittedName>
        <fullName evidence="2">YceI family protein</fullName>
    </submittedName>
</protein>
<dbReference type="SUPFAM" id="SSF101874">
    <property type="entry name" value="YceI-like"/>
    <property type="match status" value="1"/>
</dbReference>
<dbReference type="InterPro" id="IPR036761">
    <property type="entry name" value="TTHA0802/YceI-like_sf"/>
</dbReference>
<comment type="caution">
    <text evidence="2">The sequence shown here is derived from an EMBL/GenBank/DDBJ whole genome shotgun (WGS) entry which is preliminary data.</text>
</comment>
<accession>A0ABT5Y3C8</accession>
<dbReference type="PANTHER" id="PTHR34406">
    <property type="entry name" value="PROTEIN YCEI"/>
    <property type="match status" value="1"/>
</dbReference>
<dbReference type="Gene3D" id="2.40.128.110">
    <property type="entry name" value="Lipid/polyisoprenoid-binding, YceI-like"/>
    <property type="match status" value="1"/>
</dbReference>
<dbReference type="Proteomes" id="UP001221366">
    <property type="component" value="Unassembled WGS sequence"/>
</dbReference>
<reference evidence="2 3" key="1">
    <citation type="submission" date="2023-03" db="EMBL/GenBank/DDBJ databases">
        <title>Muricauda XX sp. nov. and Muricauda XXX sp. nov., two novel species isolated from Okinawa Trough.</title>
        <authorList>
            <person name="Cao W."/>
            <person name="Deng X."/>
        </authorList>
    </citation>
    <scope>NUCLEOTIDE SEQUENCE [LARGE SCALE GENOMIC DNA]</scope>
    <source>
        <strain evidence="2 3">334s03</strain>
    </source>
</reference>
<dbReference type="SMART" id="SM00867">
    <property type="entry name" value="YceI"/>
    <property type="match status" value="1"/>
</dbReference>
<name>A0ABT5Y3C8_9FLAO</name>
<dbReference type="PANTHER" id="PTHR34406:SF1">
    <property type="entry name" value="PROTEIN YCEI"/>
    <property type="match status" value="1"/>
</dbReference>
<gene>
    <name evidence="2" type="ORF">PY092_17445</name>
</gene>
<evidence type="ECO:0000313" key="2">
    <source>
        <dbReference type="EMBL" id="MDF0717953.1"/>
    </source>
</evidence>
<dbReference type="Pfam" id="PF04264">
    <property type="entry name" value="YceI"/>
    <property type="match status" value="1"/>
</dbReference>
<dbReference type="InterPro" id="IPR007372">
    <property type="entry name" value="Lipid/polyisoprenoid-bd_YceI"/>
</dbReference>
<organism evidence="2 3">
    <name type="scientific">Flagellimonas yonaguniensis</name>
    <dbReference type="NCBI Taxonomy" id="3031325"/>
    <lineage>
        <taxon>Bacteria</taxon>
        <taxon>Pseudomonadati</taxon>
        <taxon>Bacteroidota</taxon>
        <taxon>Flavobacteriia</taxon>
        <taxon>Flavobacteriales</taxon>
        <taxon>Flavobacteriaceae</taxon>
        <taxon>Flagellimonas</taxon>
    </lineage>
</organism>
<feature type="domain" description="Lipid/polyisoprenoid-binding YceI-like" evidence="1">
    <location>
        <begin position="32"/>
        <end position="200"/>
    </location>
</feature>
<dbReference type="RefSeq" id="WP_275617078.1">
    <property type="nucleotide sequence ID" value="NZ_JARFVB010000016.1"/>
</dbReference>